<feature type="region of interest" description="Disordered" evidence="2">
    <location>
        <begin position="163"/>
        <end position="183"/>
    </location>
</feature>
<evidence type="ECO:0000256" key="1">
    <source>
        <dbReference type="SAM" id="Coils"/>
    </source>
</evidence>
<dbReference type="EMBL" id="CAJZBQ010000005">
    <property type="protein sequence ID" value="CAG9312041.1"/>
    <property type="molecule type" value="Genomic_DNA"/>
</dbReference>
<name>A0AAU9IFF1_9CILI</name>
<sequence length="506" mass="60725">MDSSPLSRRHSMARENAEKVFNYLTARYKAETEATCQSLGYSLDELNQTKSAEQKERGTPSDLGKIRHIHHEERRMAKIMKLASEMINVIERTPSFDNLLKSLNITETKKSGKKYLNSSLNYESLPSYTSQFSKPQDVINYNYKKEKEKFNRSLMIIDRQTQLRKQENKRKQEKMKKFEERERKLKEEMQKRAEEHERFTANMNEIRKQRLEKKAKIEAEFRKQCRKHEIDLEERMEKLSEENKVQLRRKLEKKHAEILNKIKADYSKIVHEEVKENTDKKSMLRMMREIEDKIERRVVQYENNVKQRVQTAKEHSEKVDKVMSQSQIDEMKRKEEKLKQIVEKSRKIENMLGKKEDLAHLNSEKVKNVLEKKFDRKEQGIKEVKSEFNKKLHEIEEKDEKKTKFFDGFAKHVQKIVKEKIQKNSDVKQNQTTNYEKCCEDYERFKDKVMQKHFRLSRLAEDIKTHRQNLSALKRRSNLEVNILRNAATSNSPMKRSEIKALRETF</sequence>
<evidence type="ECO:0000256" key="2">
    <source>
        <dbReference type="SAM" id="MobiDB-lite"/>
    </source>
</evidence>
<protein>
    <submittedName>
        <fullName evidence="3">Uncharacterized protein</fullName>
    </submittedName>
</protein>
<keyword evidence="4" id="KW-1185">Reference proteome</keyword>
<dbReference type="AlphaFoldDB" id="A0AAU9IFF1"/>
<evidence type="ECO:0000313" key="4">
    <source>
        <dbReference type="Proteomes" id="UP001162131"/>
    </source>
</evidence>
<dbReference type="Proteomes" id="UP001162131">
    <property type="component" value="Unassembled WGS sequence"/>
</dbReference>
<reference evidence="3" key="1">
    <citation type="submission" date="2021-09" db="EMBL/GenBank/DDBJ databases">
        <authorList>
            <consortium name="AG Swart"/>
            <person name="Singh M."/>
            <person name="Singh A."/>
            <person name="Seah K."/>
            <person name="Emmerich C."/>
        </authorList>
    </citation>
    <scope>NUCLEOTIDE SEQUENCE</scope>
    <source>
        <strain evidence="3">ATCC30299</strain>
    </source>
</reference>
<evidence type="ECO:0000313" key="3">
    <source>
        <dbReference type="EMBL" id="CAG9312041.1"/>
    </source>
</evidence>
<feature type="compositionally biased region" description="Basic and acidic residues" evidence="2">
    <location>
        <begin position="164"/>
        <end position="183"/>
    </location>
</feature>
<proteinExistence type="predicted"/>
<comment type="caution">
    <text evidence="3">The sequence shown here is derived from an EMBL/GenBank/DDBJ whole genome shotgun (WGS) entry which is preliminary data.</text>
</comment>
<feature type="coiled-coil region" evidence="1">
    <location>
        <begin position="284"/>
        <end position="401"/>
    </location>
</feature>
<organism evidence="3 4">
    <name type="scientific">Blepharisma stoltei</name>
    <dbReference type="NCBI Taxonomy" id="1481888"/>
    <lineage>
        <taxon>Eukaryota</taxon>
        <taxon>Sar</taxon>
        <taxon>Alveolata</taxon>
        <taxon>Ciliophora</taxon>
        <taxon>Postciliodesmatophora</taxon>
        <taxon>Heterotrichea</taxon>
        <taxon>Heterotrichida</taxon>
        <taxon>Blepharismidae</taxon>
        <taxon>Blepharisma</taxon>
    </lineage>
</organism>
<keyword evidence="1" id="KW-0175">Coiled coil</keyword>
<accession>A0AAU9IFF1</accession>
<feature type="coiled-coil region" evidence="1">
    <location>
        <begin position="222"/>
        <end position="249"/>
    </location>
</feature>
<gene>
    <name evidence="3" type="ORF">BSTOLATCC_MIC5298</name>
</gene>